<dbReference type="RefSeq" id="WP_250142571.1">
    <property type="nucleotide sequence ID" value="NZ_JALIQP010000008.1"/>
</dbReference>
<gene>
    <name evidence="2" type="ORF">ACFO5R_07635</name>
</gene>
<reference evidence="2 3" key="1">
    <citation type="journal article" date="2019" name="Int. J. Syst. Evol. Microbiol.">
        <title>The Global Catalogue of Microorganisms (GCM) 10K type strain sequencing project: providing services to taxonomists for standard genome sequencing and annotation.</title>
        <authorList>
            <consortium name="The Broad Institute Genomics Platform"/>
            <consortium name="The Broad Institute Genome Sequencing Center for Infectious Disease"/>
            <person name="Wu L."/>
            <person name="Ma J."/>
        </authorList>
    </citation>
    <scope>NUCLEOTIDE SEQUENCE [LARGE SCALE GENOMIC DNA]</scope>
    <source>
        <strain evidence="2 3">WLHS5</strain>
    </source>
</reference>
<proteinExistence type="predicted"/>
<accession>A0ABD5PMN4</accession>
<dbReference type="AlphaFoldDB" id="A0ABD5PMN4"/>
<feature type="transmembrane region" description="Helical" evidence="1">
    <location>
        <begin position="20"/>
        <end position="47"/>
    </location>
</feature>
<dbReference type="PANTHER" id="PTHR31272:SF9">
    <property type="entry name" value="BLL1027 PROTEIN"/>
    <property type="match status" value="1"/>
</dbReference>
<dbReference type="InterPro" id="IPR051790">
    <property type="entry name" value="Cytochrome_c-biogenesis_DsbD"/>
</dbReference>
<feature type="transmembrane region" description="Helical" evidence="1">
    <location>
        <begin position="177"/>
        <end position="201"/>
    </location>
</feature>
<protein>
    <submittedName>
        <fullName evidence="2">Cytochrome c biogenesis protein CcdA</fullName>
    </submittedName>
</protein>
<evidence type="ECO:0000256" key="1">
    <source>
        <dbReference type="SAM" id="Phobius"/>
    </source>
</evidence>
<dbReference type="Proteomes" id="UP001595898">
    <property type="component" value="Unassembled WGS sequence"/>
</dbReference>
<feature type="transmembrane region" description="Helical" evidence="1">
    <location>
        <begin position="68"/>
        <end position="90"/>
    </location>
</feature>
<evidence type="ECO:0000313" key="3">
    <source>
        <dbReference type="Proteomes" id="UP001595898"/>
    </source>
</evidence>
<keyword evidence="1" id="KW-0472">Membrane</keyword>
<keyword evidence="1" id="KW-1133">Transmembrane helix</keyword>
<dbReference type="EMBL" id="JBHSFA010000004">
    <property type="protein sequence ID" value="MFC4541797.1"/>
    <property type="molecule type" value="Genomic_DNA"/>
</dbReference>
<feature type="transmembrane region" description="Helical" evidence="1">
    <location>
        <begin position="213"/>
        <end position="233"/>
    </location>
</feature>
<feature type="transmembrane region" description="Helical" evidence="1">
    <location>
        <begin position="96"/>
        <end position="117"/>
    </location>
</feature>
<feature type="transmembrane region" description="Helical" evidence="1">
    <location>
        <begin position="137"/>
        <end position="157"/>
    </location>
</feature>
<comment type="caution">
    <text evidence="2">The sequence shown here is derived from an EMBL/GenBank/DDBJ whole genome shotgun (WGS) entry which is preliminary data.</text>
</comment>
<evidence type="ECO:0000313" key="2">
    <source>
        <dbReference type="EMBL" id="MFC4541797.1"/>
    </source>
</evidence>
<name>A0ABD5PMN4_9EURY</name>
<sequence>MASLAAVPDAALLTSDAALLTTLVFALTAGVATFFSPCAFPLLPGYVGFYVSQTEGDDASLGGAVSRGLVAGVGVLATFVALVGAAYWIGHTTLSNVVVFEPIVGAVLVVLGVLVVLDRAPTLSVRLPKRRSNVLGFGIFGAGYALAAAGCVAPLFVGVVGRALSYPPAEAALVVGTYVGIVVLLMVSLTVATGMGLVAGGRLVTHSKTIKQIAGAVMIVAGLGQLYLAIFVLDVL</sequence>
<keyword evidence="1" id="KW-0812">Transmembrane</keyword>
<dbReference type="PANTHER" id="PTHR31272">
    <property type="entry name" value="CYTOCHROME C-TYPE BIOGENESIS PROTEIN HI_1454-RELATED"/>
    <property type="match status" value="1"/>
</dbReference>
<organism evidence="2 3">
    <name type="scientific">Halosolutus amylolyticus</name>
    <dbReference type="NCBI Taxonomy" id="2932267"/>
    <lineage>
        <taxon>Archaea</taxon>
        <taxon>Methanobacteriati</taxon>
        <taxon>Methanobacteriota</taxon>
        <taxon>Stenosarchaea group</taxon>
        <taxon>Halobacteria</taxon>
        <taxon>Halobacteriales</taxon>
        <taxon>Natrialbaceae</taxon>
        <taxon>Halosolutus</taxon>
    </lineage>
</organism>
<keyword evidence="3" id="KW-1185">Reference proteome</keyword>